<evidence type="ECO:0000313" key="1">
    <source>
        <dbReference type="EMBL" id="SVC49323.1"/>
    </source>
</evidence>
<proteinExistence type="predicted"/>
<accession>A0A382MJZ6</accession>
<dbReference type="AlphaFoldDB" id="A0A382MJZ6"/>
<dbReference type="EMBL" id="UINC01094242">
    <property type="protein sequence ID" value="SVC49323.1"/>
    <property type="molecule type" value="Genomic_DNA"/>
</dbReference>
<protein>
    <submittedName>
        <fullName evidence="1">Uncharacterized protein</fullName>
    </submittedName>
</protein>
<reference evidence="1" key="1">
    <citation type="submission" date="2018-05" db="EMBL/GenBank/DDBJ databases">
        <authorList>
            <person name="Lanie J.A."/>
            <person name="Ng W.-L."/>
            <person name="Kazmierczak K.M."/>
            <person name="Andrzejewski T.M."/>
            <person name="Davidsen T.M."/>
            <person name="Wayne K.J."/>
            <person name="Tettelin H."/>
            <person name="Glass J.I."/>
            <person name="Rusch D."/>
            <person name="Podicherti R."/>
            <person name="Tsui H.-C.T."/>
            <person name="Winkler M.E."/>
        </authorList>
    </citation>
    <scope>NUCLEOTIDE SEQUENCE</scope>
</reference>
<feature type="non-terminal residue" evidence="1">
    <location>
        <position position="1"/>
    </location>
</feature>
<organism evidence="1">
    <name type="scientific">marine metagenome</name>
    <dbReference type="NCBI Taxonomy" id="408172"/>
    <lineage>
        <taxon>unclassified sequences</taxon>
        <taxon>metagenomes</taxon>
        <taxon>ecological metagenomes</taxon>
    </lineage>
</organism>
<name>A0A382MJZ6_9ZZZZ</name>
<gene>
    <name evidence="1" type="ORF">METZ01_LOCUS302177</name>
</gene>
<sequence>PLFNSSSSSVFENISQQSIYSGSLDPEITRHSHFYNSQ</sequence>